<evidence type="ECO:0000313" key="10">
    <source>
        <dbReference type="Proteomes" id="UP000192746"/>
    </source>
</evidence>
<dbReference type="AlphaFoldDB" id="A0A1Y1SXU9"/>
<dbReference type="InterPro" id="IPR003369">
    <property type="entry name" value="TatA/B/E"/>
</dbReference>
<keyword evidence="6" id="KW-0811">Translocation</keyword>
<dbReference type="EMBL" id="ARYN01000037">
    <property type="protein sequence ID" value="ORL43567.1"/>
    <property type="molecule type" value="Genomic_DNA"/>
</dbReference>
<evidence type="ECO:0000256" key="7">
    <source>
        <dbReference type="ARBA" id="ARBA00023136"/>
    </source>
</evidence>
<evidence type="ECO:0000256" key="6">
    <source>
        <dbReference type="ARBA" id="ARBA00023010"/>
    </source>
</evidence>
<name>A0A1Y1SXU9_9FLAO</name>
<dbReference type="STRING" id="1185767.IIF7_20151"/>
<keyword evidence="10" id="KW-1185">Reference proteome</keyword>
<evidence type="ECO:0000256" key="1">
    <source>
        <dbReference type="ARBA" id="ARBA00004167"/>
    </source>
</evidence>
<evidence type="ECO:0000256" key="8">
    <source>
        <dbReference type="SAM" id="Phobius"/>
    </source>
</evidence>
<keyword evidence="3 8" id="KW-0812">Transmembrane</keyword>
<keyword evidence="2" id="KW-0813">Transport</keyword>
<proteinExistence type="predicted"/>
<gene>
    <name evidence="9" type="ORF">IIF7_20151</name>
</gene>
<sequence>MKTIYFISGAEIAFTVFVTILIFGADKAPGIIKNLNKVYKSIKNTSQDIKNEIYNQSEKSGLNSKVFDDLKKEVSRIKDKFNNL</sequence>
<reference evidence="9 10" key="1">
    <citation type="submission" date="2013-04" db="EMBL/GenBank/DDBJ databases">
        <title>Zunongwangia sp. 22II14-10F7 Genome Sequencing.</title>
        <authorList>
            <person name="Lai Q."/>
            <person name="Shao Z."/>
        </authorList>
    </citation>
    <scope>NUCLEOTIDE SEQUENCE [LARGE SCALE GENOMIC DNA]</scope>
    <source>
        <strain evidence="9 10">22II14-10F7</strain>
    </source>
</reference>
<evidence type="ECO:0000256" key="5">
    <source>
        <dbReference type="ARBA" id="ARBA00022989"/>
    </source>
</evidence>
<evidence type="ECO:0000256" key="3">
    <source>
        <dbReference type="ARBA" id="ARBA00022692"/>
    </source>
</evidence>
<accession>A0A1Y1SXU9</accession>
<dbReference type="GO" id="GO:0015031">
    <property type="term" value="P:protein transport"/>
    <property type="evidence" value="ECO:0007669"/>
    <property type="project" value="UniProtKB-KW"/>
</dbReference>
<comment type="subcellular location">
    <subcellularLocation>
        <location evidence="1">Membrane</location>
        <topology evidence="1">Single-pass membrane protein</topology>
    </subcellularLocation>
</comment>
<dbReference type="Proteomes" id="UP000192746">
    <property type="component" value="Unassembled WGS sequence"/>
</dbReference>
<dbReference type="Pfam" id="PF02416">
    <property type="entry name" value="TatA_B_E"/>
    <property type="match status" value="1"/>
</dbReference>
<organism evidence="9 10">
    <name type="scientific">Zunongwangia atlantica 22II14-10F7</name>
    <dbReference type="NCBI Taxonomy" id="1185767"/>
    <lineage>
        <taxon>Bacteria</taxon>
        <taxon>Pseudomonadati</taxon>
        <taxon>Bacteroidota</taxon>
        <taxon>Flavobacteriia</taxon>
        <taxon>Flavobacteriales</taxon>
        <taxon>Flavobacteriaceae</taxon>
        <taxon>Zunongwangia</taxon>
    </lineage>
</organism>
<keyword evidence="4" id="KW-0653">Protein transport</keyword>
<dbReference type="GO" id="GO:0016020">
    <property type="term" value="C:membrane"/>
    <property type="evidence" value="ECO:0007669"/>
    <property type="project" value="UniProtKB-ARBA"/>
</dbReference>
<feature type="transmembrane region" description="Helical" evidence="8">
    <location>
        <begin position="6"/>
        <end position="25"/>
    </location>
</feature>
<evidence type="ECO:0000256" key="4">
    <source>
        <dbReference type="ARBA" id="ARBA00022927"/>
    </source>
</evidence>
<keyword evidence="7 8" id="KW-0472">Membrane</keyword>
<keyword evidence="5 8" id="KW-1133">Transmembrane helix</keyword>
<comment type="caution">
    <text evidence="9">The sequence shown here is derived from an EMBL/GenBank/DDBJ whole genome shotgun (WGS) entry which is preliminary data.</text>
</comment>
<evidence type="ECO:0000256" key="2">
    <source>
        <dbReference type="ARBA" id="ARBA00022448"/>
    </source>
</evidence>
<evidence type="ECO:0000313" key="9">
    <source>
        <dbReference type="EMBL" id="ORL43567.1"/>
    </source>
</evidence>
<protein>
    <submittedName>
        <fullName evidence="9">Sec-independent protein translocase TatA/E</fullName>
    </submittedName>
</protein>
<dbReference type="RefSeq" id="WP_084843484.1">
    <property type="nucleotide sequence ID" value="NZ_ARYN01000037.1"/>
</dbReference>